<protein>
    <submittedName>
        <fullName evidence="2">Uncharacterized protein</fullName>
    </submittedName>
</protein>
<proteinExistence type="predicted"/>
<dbReference type="PATRIC" id="fig|68223.7.peg.4545"/>
<gene>
    <name evidence="2" type="ORF">VR44_08240</name>
</gene>
<evidence type="ECO:0000313" key="3">
    <source>
        <dbReference type="Proteomes" id="UP000033551"/>
    </source>
</evidence>
<dbReference type="RefSeq" id="WP_045946732.1">
    <property type="nucleotide sequence ID" value="NZ_JZWV01000169.1"/>
</dbReference>
<keyword evidence="1" id="KW-1133">Transmembrane helix</keyword>
<comment type="caution">
    <text evidence="2">The sequence shown here is derived from an EMBL/GenBank/DDBJ whole genome shotgun (WGS) entry which is preliminary data.</text>
</comment>
<evidence type="ECO:0000313" key="2">
    <source>
        <dbReference type="EMBL" id="KJY36234.1"/>
    </source>
</evidence>
<reference evidence="2 3" key="1">
    <citation type="submission" date="2015-02" db="EMBL/GenBank/DDBJ databases">
        <authorList>
            <person name="Ju K.-S."/>
            <person name="Doroghazi J.R."/>
            <person name="Metcalf W."/>
        </authorList>
    </citation>
    <scope>NUCLEOTIDE SEQUENCE [LARGE SCALE GENOMIC DNA]</scope>
    <source>
        <strain evidence="2 3">NRRL ISP-5550</strain>
    </source>
</reference>
<sequence length="72" mass="7070">MSINTAAGRGVWLAIVLLASLSVAIGAGFVLFLVGVEVKLVLGGAGATFLGLAPLGLAACRFVVEGPQGADC</sequence>
<accession>A0A0F4JQV7</accession>
<keyword evidence="3" id="KW-1185">Reference proteome</keyword>
<evidence type="ECO:0000256" key="1">
    <source>
        <dbReference type="SAM" id="Phobius"/>
    </source>
</evidence>
<feature type="transmembrane region" description="Helical" evidence="1">
    <location>
        <begin position="40"/>
        <end position="64"/>
    </location>
</feature>
<dbReference type="Proteomes" id="UP000033551">
    <property type="component" value="Unassembled WGS sequence"/>
</dbReference>
<dbReference type="EMBL" id="JZWV01000169">
    <property type="protein sequence ID" value="KJY36234.1"/>
    <property type="molecule type" value="Genomic_DNA"/>
</dbReference>
<feature type="transmembrane region" description="Helical" evidence="1">
    <location>
        <begin position="12"/>
        <end position="34"/>
    </location>
</feature>
<organism evidence="2 3">
    <name type="scientific">Streptomyces katrae</name>
    <dbReference type="NCBI Taxonomy" id="68223"/>
    <lineage>
        <taxon>Bacteria</taxon>
        <taxon>Bacillati</taxon>
        <taxon>Actinomycetota</taxon>
        <taxon>Actinomycetes</taxon>
        <taxon>Kitasatosporales</taxon>
        <taxon>Streptomycetaceae</taxon>
        <taxon>Streptomyces</taxon>
    </lineage>
</organism>
<keyword evidence="1" id="KW-0812">Transmembrane</keyword>
<keyword evidence="1" id="KW-0472">Membrane</keyword>
<dbReference type="AlphaFoldDB" id="A0A0F4JQV7"/>
<name>A0A0F4JQV7_9ACTN</name>